<dbReference type="Proteomes" id="UP000045840">
    <property type="component" value="Unassembled WGS sequence"/>
</dbReference>
<dbReference type="Gene3D" id="3.30.2440.10">
    <property type="entry name" value="Secreted effector protein SifA"/>
    <property type="match status" value="1"/>
</dbReference>
<evidence type="ECO:0000313" key="2">
    <source>
        <dbReference type="EMBL" id="CRY69662.1"/>
    </source>
</evidence>
<proteinExistence type="predicted"/>
<name>A0A0T9RMY1_9GAMM</name>
<organism evidence="1 4">
    <name type="scientific">Yersinia pekkanenii</name>
    <dbReference type="NCBI Taxonomy" id="1288385"/>
    <lineage>
        <taxon>Bacteria</taxon>
        <taxon>Pseudomonadati</taxon>
        <taxon>Pseudomonadota</taxon>
        <taxon>Gammaproteobacteria</taxon>
        <taxon>Enterobacterales</taxon>
        <taxon>Yersiniaceae</taxon>
        <taxon>Yersinia</taxon>
    </lineage>
</organism>
<evidence type="ECO:0000313" key="1">
    <source>
        <dbReference type="EMBL" id="CNI72770.1"/>
    </source>
</evidence>
<keyword evidence="3" id="KW-1185">Reference proteome</keyword>
<evidence type="ECO:0000313" key="4">
    <source>
        <dbReference type="Proteomes" id="UP000045840"/>
    </source>
</evidence>
<dbReference type="EMBL" id="CQAZ01000119">
    <property type="protein sequence ID" value="CNI72770.1"/>
    <property type="molecule type" value="Genomic_DNA"/>
</dbReference>
<dbReference type="InterPro" id="IPR010637">
    <property type="entry name" value="Sif"/>
</dbReference>
<dbReference type="Pfam" id="PF06767">
    <property type="entry name" value="Sif"/>
    <property type="match status" value="1"/>
</dbReference>
<dbReference type="AlphaFoldDB" id="A0A0T9RMY1"/>
<accession>A0A0T9RMY1</accession>
<dbReference type="Gene3D" id="1.10.4120.20">
    <property type="match status" value="1"/>
</dbReference>
<protein>
    <submittedName>
        <fullName evidence="1">Secreted effector protein sifA</fullName>
    </submittedName>
</protein>
<dbReference type="EMBL" id="CWJL01000083">
    <property type="protein sequence ID" value="CRY69662.1"/>
    <property type="molecule type" value="Genomic_DNA"/>
</dbReference>
<dbReference type="Proteomes" id="UP000044625">
    <property type="component" value="Unassembled WGS sequence"/>
</dbReference>
<evidence type="ECO:0000313" key="3">
    <source>
        <dbReference type="Proteomes" id="UP000044625"/>
    </source>
</evidence>
<reference evidence="2 3" key="3">
    <citation type="submission" date="2015-03" db="EMBL/GenBank/DDBJ databases">
        <authorList>
            <consortium name="Pathogen Informatics"/>
            <person name="Murphy D."/>
        </authorList>
    </citation>
    <scope>NUCLEOTIDE SEQUENCE [LARGE SCALE GENOMIC DNA]</scope>
    <source>
        <strain evidence="3">type strain: CIP110230</strain>
        <strain evidence="2">Type strain: CIP110230</strain>
    </source>
</reference>
<sequence>MGISIGSSYLTASISNDRINEMLITHAPPHMSIWGKIKDFFFATGEREALDYLFKLCNPTPDLTSSEIEDTFFRLKALCSPGYKERFCHNHIDSSSTGKLHIKDENGDDLLYIEMNGEVCNYNILGKLFVFEDNIKPWFTQEHETNINGLSITHKKIKSQSLVDNIVWMKNDFYHVSYESNNFQLDFKVFYDDVINYLTSVNKSNNFHLWREEEKETYISSIINKEIDTQVSNKHVNLSKKDKDDIFNRSGNNLGVYNLKLNSKCAQSSIKHMVLNLINKNESFYDFINKTATDRNIKNVITTDMVNALSNHIFEDMFMYEMSLPHDWIHVIRKSVGTVAKIW</sequence>
<reference evidence="1" key="1">
    <citation type="submission" date="2015-03" db="EMBL/GenBank/DDBJ databases">
        <authorList>
            <person name="Murphy D."/>
        </authorList>
    </citation>
    <scope>NUCLEOTIDE SEQUENCE [LARGE SCALE GENOMIC DNA]</scope>
    <source>
        <strain evidence="1">A125KOH2</strain>
    </source>
</reference>
<reference evidence="4" key="2">
    <citation type="submission" date="2015-03" db="EMBL/GenBank/DDBJ databases">
        <authorList>
            <consortium name="Pathogen Informatics"/>
        </authorList>
    </citation>
    <scope>NUCLEOTIDE SEQUENCE [LARGE SCALE GENOMIC DNA]</scope>
    <source>
        <strain evidence="4">A125KOH2</strain>
    </source>
</reference>
<dbReference type="RefSeq" id="WP_049615489.1">
    <property type="nucleotide sequence ID" value="NZ_CAWMMU010000083.1"/>
</dbReference>
<gene>
    <name evidence="1" type="primary">sifA</name>
    <name evidence="1" type="ORF">ERS008529_04763</name>
    <name evidence="2" type="ORF">ERS137968_04816</name>
</gene>
<dbReference type="STRING" id="1288385.ERS137968_04816"/>